<evidence type="ECO:0000256" key="2">
    <source>
        <dbReference type="ARBA" id="ARBA00023004"/>
    </source>
</evidence>
<evidence type="ECO:0000256" key="3">
    <source>
        <dbReference type="ARBA" id="ARBA00023014"/>
    </source>
</evidence>
<evidence type="ECO:0000313" key="6">
    <source>
        <dbReference type="Proteomes" id="UP000183190"/>
    </source>
</evidence>
<gene>
    <name evidence="5" type="ORF">SAMN02910265_00021</name>
</gene>
<keyword evidence="1" id="KW-0479">Metal-binding</keyword>
<feature type="domain" description="Radical SAM core" evidence="4">
    <location>
        <begin position="16"/>
        <end position="182"/>
    </location>
</feature>
<dbReference type="OrthoDB" id="9785699at2"/>
<keyword evidence="3" id="KW-0411">Iron-sulfur</keyword>
<keyword evidence="2" id="KW-0408">Iron</keyword>
<dbReference type="SFLD" id="SFLDS00029">
    <property type="entry name" value="Radical_SAM"/>
    <property type="match status" value="1"/>
</dbReference>
<dbReference type="InterPro" id="IPR007197">
    <property type="entry name" value="rSAM"/>
</dbReference>
<dbReference type="PANTHER" id="PTHR43432">
    <property type="entry name" value="SLR0285 PROTEIN"/>
    <property type="match status" value="1"/>
</dbReference>
<dbReference type="Pfam" id="PF04055">
    <property type="entry name" value="Radical_SAM"/>
    <property type="match status" value="1"/>
</dbReference>
<protein>
    <submittedName>
        <fullName evidence="5">DNA repair photolyase</fullName>
    </submittedName>
</protein>
<dbReference type="Gene3D" id="3.80.30.30">
    <property type="match status" value="1"/>
</dbReference>
<proteinExistence type="predicted"/>
<evidence type="ECO:0000313" key="5">
    <source>
        <dbReference type="EMBL" id="SEH36643.1"/>
    </source>
</evidence>
<dbReference type="EMBL" id="FNWV01000001">
    <property type="protein sequence ID" value="SEH36643.1"/>
    <property type="molecule type" value="Genomic_DNA"/>
</dbReference>
<dbReference type="SFLD" id="SFLDG01084">
    <property type="entry name" value="Uncharacterised_Radical_SAM_Su"/>
    <property type="match status" value="1"/>
</dbReference>
<dbReference type="RefSeq" id="WP_074713891.1">
    <property type="nucleotide sequence ID" value="NZ_FNWV01000001.1"/>
</dbReference>
<dbReference type="GO" id="GO:0016829">
    <property type="term" value="F:lyase activity"/>
    <property type="evidence" value="ECO:0007669"/>
    <property type="project" value="UniProtKB-KW"/>
</dbReference>
<dbReference type="CDD" id="cd01335">
    <property type="entry name" value="Radical_SAM"/>
    <property type="match status" value="1"/>
</dbReference>
<dbReference type="GO" id="GO:0051536">
    <property type="term" value="F:iron-sulfur cluster binding"/>
    <property type="evidence" value="ECO:0007669"/>
    <property type="project" value="UniProtKB-KW"/>
</dbReference>
<dbReference type="InterPro" id="IPR058240">
    <property type="entry name" value="rSAM_sf"/>
</dbReference>
<dbReference type="PANTHER" id="PTHR43432:SF5">
    <property type="entry name" value="ELP3_MIAA_NIFB-LIKE RADICAL SAM CORE DOMAIN-CONTAINING PROTEIN"/>
    <property type="match status" value="1"/>
</dbReference>
<dbReference type="SUPFAM" id="SSF102114">
    <property type="entry name" value="Radical SAM enzymes"/>
    <property type="match status" value="1"/>
</dbReference>
<dbReference type="Proteomes" id="UP000183190">
    <property type="component" value="Unassembled WGS sequence"/>
</dbReference>
<dbReference type="GO" id="GO:0046872">
    <property type="term" value="F:metal ion binding"/>
    <property type="evidence" value="ECO:0007669"/>
    <property type="project" value="UniProtKB-KW"/>
</dbReference>
<organism evidence="5 6">
    <name type="scientific">Ruminococcus flavefaciens</name>
    <dbReference type="NCBI Taxonomy" id="1265"/>
    <lineage>
        <taxon>Bacteria</taxon>
        <taxon>Bacillati</taxon>
        <taxon>Bacillota</taxon>
        <taxon>Clostridia</taxon>
        <taxon>Eubacteriales</taxon>
        <taxon>Oscillospiraceae</taxon>
        <taxon>Ruminococcus</taxon>
    </lineage>
</organism>
<name>A0A1H6HRP1_RUMFL</name>
<evidence type="ECO:0000256" key="1">
    <source>
        <dbReference type="ARBA" id="ARBA00022723"/>
    </source>
</evidence>
<dbReference type="InterPro" id="IPR040086">
    <property type="entry name" value="MJ0683-like"/>
</dbReference>
<sequence length="287" mass="32992">MHFVEAKGLLSSKNGMNIYRGCTHGCIYCDSRSICYNMSHAFEDIEVKINAPQLLEKALRSKRKKCMIGTGAMCDPYMPVEVELKLTRKCLELIEKYQFGAAVQTKSDLILRDTELLASVNEQQKAVVQLTMTTYDDVLCGIIEPNVCNTRRRFEVLMEMNRYGIPTIVWLCPFLPYINDSEDNLRGLLNYCAEAGVKGIISFGIGLTLREGNREYYYSALDRHFPGLSERYRREFGYSYEIASPNSSKLMDMLSDFCEKYGIMHDNNECFAYLNDLPDKYEQLSLF</sequence>
<accession>A0A1H6HRP1</accession>
<keyword evidence="5" id="KW-0456">Lyase</keyword>
<evidence type="ECO:0000259" key="4">
    <source>
        <dbReference type="Pfam" id="PF04055"/>
    </source>
</evidence>
<dbReference type="AlphaFoldDB" id="A0A1H6HRP1"/>
<reference evidence="5 6" key="1">
    <citation type="submission" date="2016-10" db="EMBL/GenBank/DDBJ databases">
        <authorList>
            <person name="de Groot N.N."/>
        </authorList>
    </citation>
    <scope>NUCLEOTIDE SEQUENCE [LARGE SCALE GENOMIC DNA]</scope>
    <source>
        <strain evidence="5 6">YAD2003</strain>
    </source>
</reference>